<proteinExistence type="predicted"/>
<organism evidence="1 2">
    <name type="scientific">Histidinibacterium aquaticum</name>
    <dbReference type="NCBI Taxonomy" id="2613962"/>
    <lineage>
        <taxon>Bacteria</taxon>
        <taxon>Pseudomonadati</taxon>
        <taxon>Pseudomonadota</taxon>
        <taxon>Alphaproteobacteria</taxon>
        <taxon>Rhodobacterales</taxon>
        <taxon>Paracoccaceae</taxon>
        <taxon>Histidinibacterium</taxon>
    </lineage>
</organism>
<dbReference type="SUPFAM" id="SSF47240">
    <property type="entry name" value="Ferritin-like"/>
    <property type="match status" value="1"/>
</dbReference>
<dbReference type="InterPro" id="IPR009078">
    <property type="entry name" value="Ferritin-like_SF"/>
</dbReference>
<sequence>MPMPIGTELSQARLVRNLLELESVAIAIYDSALERLSAAEELSALADFRQDHVRHVQELTEMAARLRINNVPKHGSAPTQSFSGLEMNELESLPQLMRALKTNEENTGIAYRKAAANPLSDLDMTRIFHAAAHDEEQHQEWMEAHSQG</sequence>
<gene>
    <name evidence="1" type="ORF">F3S47_12710</name>
</gene>
<dbReference type="RefSeq" id="WP_150445665.1">
    <property type="nucleotide sequence ID" value="NZ_VYQE01000004.1"/>
</dbReference>
<reference evidence="1 2" key="1">
    <citation type="submission" date="2019-09" db="EMBL/GenBank/DDBJ databases">
        <authorList>
            <person name="Park J.-S."/>
            <person name="Choi H.-J."/>
        </authorList>
    </citation>
    <scope>NUCLEOTIDE SEQUENCE [LARGE SCALE GENOMIC DNA]</scope>
    <source>
        <strain evidence="1 2">176SS1-4</strain>
    </source>
</reference>
<dbReference type="AlphaFoldDB" id="A0A5J5GF46"/>
<protein>
    <submittedName>
        <fullName evidence="1">Ferritin-like domain-containing protein</fullName>
    </submittedName>
</protein>
<dbReference type="InterPro" id="IPR012347">
    <property type="entry name" value="Ferritin-like"/>
</dbReference>
<dbReference type="Proteomes" id="UP000326554">
    <property type="component" value="Unassembled WGS sequence"/>
</dbReference>
<comment type="caution">
    <text evidence="1">The sequence shown here is derived from an EMBL/GenBank/DDBJ whole genome shotgun (WGS) entry which is preliminary data.</text>
</comment>
<evidence type="ECO:0000313" key="1">
    <source>
        <dbReference type="EMBL" id="KAA9006647.1"/>
    </source>
</evidence>
<name>A0A5J5GF46_9RHOB</name>
<dbReference type="EMBL" id="VYQE01000004">
    <property type="protein sequence ID" value="KAA9006647.1"/>
    <property type="molecule type" value="Genomic_DNA"/>
</dbReference>
<accession>A0A5J5GF46</accession>
<evidence type="ECO:0000313" key="2">
    <source>
        <dbReference type="Proteomes" id="UP000326554"/>
    </source>
</evidence>
<dbReference type="CDD" id="cd00657">
    <property type="entry name" value="Ferritin_like"/>
    <property type="match status" value="1"/>
</dbReference>
<dbReference type="Gene3D" id="1.20.1260.10">
    <property type="match status" value="1"/>
</dbReference>
<keyword evidence="2" id="KW-1185">Reference proteome</keyword>